<proteinExistence type="predicted"/>
<feature type="region of interest" description="Disordered" evidence="1">
    <location>
        <begin position="1"/>
        <end position="107"/>
    </location>
</feature>
<comment type="caution">
    <text evidence="2">The sequence shown here is derived from an EMBL/GenBank/DDBJ whole genome shotgun (WGS) entry which is preliminary data.</text>
</comment>
<organism evidence="2 3">
    <name type="scientific">Nocardia asteroides NBRC 15531</name>
    <dbReference type="NCBI Taxonomy" id="1110697"/>
    <lineage>
        <taxon>Bacteria</taxon>
        <taxon>Bacillati</taxon>
        <taxon>Actinomycetota</taxon>
        <taxon>Actinomycetes</taxon>
        <taxon>Mycobacteriales</taxon>
        <taxon>Nocardiaceae</taxon>
        <taxon>Nocardia</taxon>
    </lineage>
</organism>
<protein>
    <submittedName>
        <fullName evidence="2">Uncharacterized protein</fullName>
    </submittedName>
</protein>
<evidence type="ECO:0000313" key="2">
    <source>
        <dbReference type="EMBL" id="GAD85382.1"/>
    </source>
</evidence>
<feature type="region of interest" description="Disordered" evidence="1">
    <location>
        <begin position="620"/>
        <end position="643"/>
    </location>
</feature>
<dbReference type="EMBL" id="BAFO02000031">
    <property type="protein sequence ID" value="GAD85382.1"/>
    <property type="molecule type" value="Genomic_DNA"/>
</dbReference>
<name>U5E680_NOCAS</name>
<reference evidence="2 3" key="1">
    <citation type="journal article" date="2014" name="BMC Genomics">
        <title>Genome based analysis of type-I polyketide synthase and nonribosomal peptide synthetase gene clusters in seven strains of five representative Nocardia species.</title>
        <authorList>
            <person name="Komaki H."/>
            <person name="Ichikawa N."/>
            <person name="Hosoyama A."/>
            <person name="Takahashi-Nakaguchi A."/>
            <person name="Matsuzawa T."/>
            <person name="Suzuki K."/>
            <person name="Fujita N."/>
            <person name="Gonoi T."/>
        </authorList>
    </citation>
    <scope>NUCLEOTIDE SEQUENCE [LARGE SCALE GENOMIC DNA]</scope>
    <source>
        <strain evidence="2 3">NBRC 15531</strain>
    </source>
</reference>
<accession>U5E680</accession>
<evidence type="ECO:0000256" key="1">
    <source>
        <dbReference type="SAM" id="MobiDB-lite"/>
    </source>
</evidence>
<keyword evidence="3" id="KW-1185">Reference proteome</keyword>
<dbReference type="AlphaFoldDB" id="U5E680"/>
<dbReference type="Proteomes" id="UP000017048">
    <property type="component" value="Unassembled WGS sequence"/>
</dbReference>
<evidence type="ECO:0000313" key="3">
    <source>
        <dbReference type="Proteomes" id="UP000017048"/>
    </source>
</evidence>
<dbReference type="STRING" id="1824.SAMN05444423_101614"/>
<gene>
    <name evidence="2" type="ORF">NCAST_31_00760</name>
</gene>
<feature type="compositionally biased region" description="Polar residues" evidence="1">
    <location>
        <begin position="622"/>
        <end position="633"/>
    </location>
</feature>
<sequence length="867" mass="93752">MKVDFIDGPLPSQPPPTGANDHQSKLAAEQEKRQQAQEREQQKPSAPAVDQPPAEVPGNQTPPPVATQPQGSPAPAVPVEEHDPLLDAKGPNQDALPMPSTDGQEVGKTWTEVRPNGQVVEYTIPEGNGKNTVDAVVKDAAGNVLSTARIVSIEGTANYIRWQDDVGGGSSYFESGGPNGLGYGQHFAPGTSTSGIPTHAFETSPDASKSRTLSLDSAGRVVGVDIGVRNSQGLYDNIHVDNFGNATMSSTKLGPGGELQSKFTGQMFANRSGWMIDEFDNHWEGEPDKDGNQSWFRVQNGHTYRMNHLGVITDFSLDKDGRPRLDTIFPDGSQTVQSGRTTVHFDASGKEAWRNEIPAPVQPWDVRAWEGTKRGLTGLASVVSDTVGAPFHMMQDGVRGMSSIRVDQYGTFHVTYDAPNRFANAGTAVVGLAKGAAMFYLALPKYAVMTGYDALRGSDFVRGSTTYQPPDREGELVKDLTGIPLEQWKDNTVGTTFEFGATAVGGLILFRSVGIRPRSGFGATGLLEISSGFRRRSNSYISGSAKSALEMASGLGSRAAKYAREQVDRIRDWGDQPVRTLDVLSEVMSSWIDRLSPQAVPAEGFRGVPATEPRRPDIFASEKQSAEGSSSKGDSAPNAGARRAAAESVLGRHLGKVVDLDRWLRMHSQKADPEFAQALTELREVVRILDKDPKMGIKTALELGPDGEPPKRSVPEFDLLLLPASGARPIRVEVTTIQKELRDAADLTDGIRHGSDKVEARDGLAKPMSRPREVVIYARVGQVTWNRKGQITEFSPDGNIVFKRPTGEVIRTKNIFSDLLGNLNGTPPKPKNAGNLDRITVVDSHTGLVLTELVNVNSRWTRVADVD</sequence>
<feature type="compositionally biased region" description="Basic and acidic residues" evidence="1">
    <location>
        <begin position="22"/>
        <end position="42"/>
    </location>
</feature>